<keyword evidence="4" id="KW-1185">Reference proteome</keyword>
<dbReference type="InterPro" id="IPR003709">
    <property type="entry name" value="VanY-like_core_dom"/>
</dbReference>
<keyword evidence="3" id="KW-0121">Carboxypeptidase</keyword>
<accession>A0A1H9UMQ6</accession>
<sequence length="269" mass="30232">MKHSCVNLLSLSVFLSLLMAVNGCQQTEEQKSGEYAPERNNAELSATDLHFSNDLLDSIELTEIEAESAEIQNPDHIHVLVNDDHVLPDSYTPDDLTVPDVRFSFDEELDRRLMREEAAEALEQLFRAADAAEQELFAVSGYRSYERQEQLFTAAVNEHGEETARETSAAPGSSEHQTGLAMDVSSRSNDLLLNTDFADTDEGQWVEEHAHEHGFVIRYPEGEEDLTGITFEPWHLRYVGEDAAEELDNSGLTLEELIEKTREYQDGPG</sequence>
<dbReference type="Gene3D" id="3.30.1380.10">
    <property type="match status" value="1"/>
</dbReference>
<evidence type="ECO:0000313" key="4">
    <source>
        <dbReference type="Proteomes" id="UP000199318"/>
    </source>
</evidence>
<dbReference type="GO" id="GO:0004180">
    <property type="term" value="F:carboxypeptidase activity"/>
    <property type="evidence" value="ECO:0007669"/>
    <property type="project" value="UniProtKB-KW"/>
</dbReference>
<dbReference type="GO" id="GO:0006508">
    <property type="term" value="P:proteolysis"/>
    <property type="evidence" value="ECO:0007669"/>
    <property type="project" value="InterPro"/>
</dbReference>
<dbReference type="CDD" id="cd14852">
    <property type="entry name" value="LD-carboxypeptidase"/>
    <property type="match status" value="1"/>
</dbReference>
<evidence type="ECO:0000256" key="1">
    <source>
        <dbReference type="SAM" id="SignalP"/>
    </source>
</evidence>
<dbReference type="SUPFAM" id="SSF55166">
    <property type="entry name" value="Hedgehog/DD-peptidase"/>
    <property type="match status" value="1"/>
</dbReference>
<dbReference type="PANTHER" id="PTHR34385">
    <property type="entry name" value="D-ALANYL-D-ALANINE CARBOXYPEPTIDASE"/>
    <property type="match status" value="1"/>
</dbReference>
<comment type="caution">
    <text evidence="3">The sequence shown here is derived from an EMBL/GenBank/DDBJ whole genome shotgun (WGS) entry which is preliminary data.</text>
</comment>
<protein>
    <submittedName>
        <fullName evidence="3">D-alanyl-D-alanine carboxypeptidase</fullName>
    </submittedName>
</protein>
<dbReference type="STRING" id="1464123.SAMN05444126_11520"/>
<keyword evidence="3" id="KW-0645">Protease</keyword>
<name>A0A1H9UMQ6_9BACI</name>
<reference evidence="4" key="1">
    <citation type="submission" date="2016-10" db="EMBL/GenBank/DDBJ databases">
        <authorList>
            <person name="de Groot N.N."/>
        </authorList>
    </citation>
    <scope>NUCLEOTIDE SEQUENCE [LARGE SCALE GENOMIC DNA]</scope>
    <source>
        <strain evidence="4">10nlg</strain>
    </source>
</reference>
<evidence type="ECO:0000313" key="3">
    <source>
        <dbReference type="EMBL" id="SES10598.1"/>
    </source>
</evidence>
<keyword evidence="1" id="KW-0732">Signal</keyword>
<evidence type="ECO:0000259" key="2">
    <source>
        <dbReference type="Pfam" id="PF02557"/>
    </source>
</evidence>
<proteinExistence type="predicted"/>
<gene>
    <name evidence="3" type="ORF">SAMN05444126_11520</name>
</gene>
<dbReference type="Proteomes" id="UP000199318">
    <property type="component" value="Unassembled WGS sequence"/>
</dbReference>
<feature type="domain" description="D-alanyl-D-alanine carboxypeptidase-like core" evidence="2">
    <location>
        <begin position="113"/>
        <end position="240"/>
    </location>
</feature>
<dbReference type="RefSeq" id="WP_245729813.1">
    <property type="nucleotide sequence ID" value="NZ_FOGV01000015.1"/>
</dbReference>
<dbReference type="Pfam" id="PF02557">
    <property type="entry name" value="VanY"/>
    <property type="match status" value="1"/>
</dbReference>
<dbReference type="InterPro" id="IPR009045">
    <property type="entry name" value="Zn_M74/Hedgehog-like"/>
</dbReference>
<dbReference type="EMBL" id="FOGV01000015">
    <property type="protein sequence ID" value="SES10598.1"/>
    <property type="molecule type" value="Genomic_DNA"/>
</dbReference>
<dbReference type="InterPro" id="IPR052179">
    <property type="entry name" value="DD-CPase-like"/>
</dbReference>
<dbReference type="AlphaFoldDB" id="A0A1H9UMQ6"/>
<feature type="chain" id="PRO_5038903616" evidence="1">
    <location>
        <begin position="21"/>
        <end position="269"/>
    </location>
</feature>
<organism evidence="3 4">
    <name type="scientific">Salisediminibacterium halotolerans</name>
    <dbReference type="NCBI Taxonomy" id="517425"/>
    <lineage>
        <taxon>Bacteria</taxon>
        <taxon>Bacillati</taxon>
        <taxon>Bacillota</taxon>
        <taxon>Bacilli</taxon>
        <taxon>Bacillales</taxon>
        <taxon>Bacillaceae</taxon>
        <taxon>Salisediminibacterium</taxon>
    </lineage>
</organism>
<dbReference type="InterPro" id="IPR058193">
    <property type="entry name" value="VanY/YodJ_core_dom"/>
</dbReference>
<dbReference type="PANTHER" id="PTHR34385:SF1">
    <property type="entry name" value="PEPTIDOGLYCAN L-ALANYL-D-GLUTAMATE ENDOPEPTIDASE CWLK"/>
    <property type="match status" value="1"/>
</dbReference>
<keyword evidence="3" id="KW-0378">Hydrolase</keyword>
<feature type="signal peptide" evidence="1">
    <location>
        <begin position="1"/>
        <end position="20"/>
    </location>
</feature>